<sequence>MPGATSPWRVNDVVRYDRMRHNATTLTALLVAVARAGDYEAEPARVELAGWRREVGAVDGFDRAAVAALTERIDLRIRELEVPQ</sequence>
<gene>
    <name evidence="1" type="ORF">RS82_00515</name>
</gene>
<dbReference type="AlphaFoldDB" id="A0A0M2HEE6"/>
<dbReference type="Proteomes" id="UP000034098">
    <property type="component" value="Unassembled WGS sequence"/>
</dbReference>
<proteinExistence type="predicted"/>
<evidence type="ECO:0000313" key="2">
    <source>
        <dbReference type="Proteomes" id="UP000034098"/>
    </source>
</evidence>
<reference evidence="1 2" key="1">
    <citation type="submission" date="2015-02" db="EMBL/GenBank/DDBJ databases">
        <title>Draft genome sequences of ten Microbacterium spp. with emphasis on heavy metal contaminated environments.</title>
        <authorList>
            <person name="Corretto E."/>
        </authorList>
    </citation>
    <scope>NUCLEOTIDE SEQUENCE [LARGE SCALE GENOMIC DNA]</scope>
    <source>
        <strain evidence="1 2">DSM 8608</strain>
    </source>
</reference>
<protein>
    <submittedName>
        <fullName evidence="1">Uncharacterized protein</fullName>
    </submittedName>
</protein>
<dbReference type="OrthoDB" id="5074588at2"/>
<name>A0A0M2HEE6_MICTR</name>
<comment type="caution">
    <text evidence="1">The sequence shown here is derived from an EMBL/GenBank/DDBJ whole genome shotgun (WGS) entry which is preliminary data.</text>
</comment>
<dbReference type="EMBL" id="JYJA01000022">
    <property type="protein sequence ID" value="KJL45005.1"/>
    <property type="molecule type" value="Genomic_DNA"/>
</dbReference>
<dbReference type="PATRIC" id="fig|69370.6.peg.538"/>
<keyword evidence="2" id="KW-1185">Reference proteome</keyword>
<evidence type="ECO:0000313" key="1">
    <source>
        <dbReference type="EMBL" id="KJL45005.1"/>
    </source>
</evidence>
<dbReference type="RefSeq" id="WP_157005319.1">
    <property type="nucleotide sequence ID" value="NZ_JYJA01000022.1"/>
</dbReference>
<organism evidence="1 2">
    <name type="scientific">Microbacterium trichothecenolyticum</name>
    <name type="common">Aureobacterium trichothecenolyticum</name>
    <dbReference type="NCBI Taxonomy" id="69370"/>
    <lineage>
        <taxon>Bacteria</taxon>
        <taxon>Bacillati</taxon>
        <taxon>Actinomycetota</taxon>
        <taxon>Actinomycetes</taxon>
        <taxon>Micrococcales</taxon>
        <taxon>Microbacteriaceae</taxon>
        <taxon>Microbacterium</taxon>
    </lineage>
</organism>
<accession>A0A0M2HEE6</accession>